<dbReference type="AlphaFoldDB" id="A0A1W1UT61"/>
<protein>
    <submittedName>
        <fullName evidence="8">Radical SAM superfamily protein</fullName>
    </submittedName>
</protein>
<reference evidence="9" key="1">
    <citation type="submission" date="2017-04" db="EMBL/GenBank/DDBJ databases">
        <authorList>
            <person name="Varghese N."/>
            <person name="Submissions S."/>
        </authorList>
    </citation>
    <scope>NUCLEOTIDE SEQUENCE [LARGE SCALE GENOMIC DNA]</scope>
    <source>
        <strain evidence="9">DSM 20463</strain>
    </source>
</reference>
<evidence type="ECO:0000256" key="5">
    <source>
        <dbReference type="ARBA" id="ARBA00023004"/>
    </source>
</evidence>
<keyword evidence="2" id="KW-0004">4Fe-4S</keyword>
<keyword evidence="5" id="KW-0408">Iron</keyword>
<dbReference type="InterPro" id="IPR039661">
    <property type="entry name" value="ELP3"/>
</dbReference>
<dbReference type="PANTHER" id="PTHR11135">
    <property type="entry name" value="HISTONE ACETYLTRANSFERASE-RELATED"/>
    <property type="match status" value="1"/>
</dbReference>
<evidence type="ECO:0000313" key="9">
    <source>
        <dbReference type="Proteomes" id="UP000192368"/>
    </source>
</evidence>
<dbReference type="InterPro" id="IPR058240">
    <property type="entry name" value="rSAM_sf"/>
</dbReference>
<dbReference type="GO" id="GO:0002926">
    <property type="term" value="P:tRNA wobble base 5-methoxycarbonylmethyl-2-thiouridinylation"/>
    <property type="evidence" value="ECO:0007669"/>
    <property type="project" value="TreeGrafter"/>
</dbReference>
<dbReference type="InterPro" id="IPR023404">
    <property type="entry name" value="rSAM_horseshoe"/>
</dbReference>
<dbReference type="STRING" id="573058.SAMN00017477_0658"/>
<dbReference type="SUPFAM" id="SSF102114">
    <property type="entry name" value="Radical SAM enzymes"/>
    <property type="match status" value="1"/>
</dbReference>
<accession>A0A1W1UT61</accession>
<keyword evidence="6" id="KW-0411">Iron-sulfur</keyword>
<dbReference type="GO" id="GO:0051539">
    <property type="term" value="F:4 iron, 4 sulfur cluster binding"/>
    <property type="evidence" value="ECO:0007669"/>
    <property type="project" value="UniProtKB-KW"/>
</dbReference>
<evidence type="ECO:0000256" key="4">
    <source>
        <dbReference type="ARBA" id="ARBA00022723"/>
    </source>
</evidence>
<dbReference type="SFLD" id="SFLDS00029">
    <property type="entry name" value="Radical_SAM"/>
    <property type="match status" value="1"/>
</dbReference>
<evidence type="ECO:0000256" key="6">
    <source>
        <dbReference type="ARBA" id="ARBA00023014"/>
    </source>
</evidence>
<gene>
    <name evidence="8" type="ORF">SAMN00017477_0658</name>
</gene>
<evidence type="ECO:0000256" key="1">
    <source>
        <dbReference type="ARBA" id="ARBA00001966"/>
    </source>
</evidence>
<dbReference type="Proteomes" id="UP000192368">
    <property type="component" value="Unassembled WGS sequence"/>
</dbReference>
<sequence length="345" mass="39182">MSKKNIIPIFVPHEGCPNDCVFCNQRKITGISTSITEEDIKNTIETYSTYFKNNNKIEIALYGGSFTAIDMDSQEWILKAINKYVSLEKFDSIRLSTRPDAIDEERLNLLSKYNVKTIELGVQSLDRDVLRMSKRGHSVSSVYESAELIRSFGFNLGLQQMLGLYGDDLDKSLFTAREFVKIGPKFVRIYPTLVIKDTELETLYNLGAYNPLSVEEAVEWVSQIMPIYTKNNIEVIRVGLQPTDNIQLGKDVVAGPFHPAIRQLVESKLIVQQILEVLKEESPKKIKIFASGRNISLIAGNKGTGKKYLVDKLHLDSIEMKIDQKLEDEIKIYFANRVIYIKAGE</sequence>
<organism evidence="8 9">
    <name type="scientific">Peptoniphilus asaccharolyticus DSM 20463</name>
    <dbReference type="NCBI Taxonomy" id="573058"/>
    <lineage>
        <taxon>Bacteria</taxon>
        <taxon>Bacillati</taxon>
        <taxon>Bacillota</taxon>
        <taxon>Tissierellia</taxon>
        <taxon>Tissierellales</taxon>
        <taxon>Peptoniphilaceae</taxon>
        <taxon>Peptoniphilus</taxon>
    </lineage>
</organism>
<comment type="cofactor">
    <cofactor evidence="1">
        <name>[4Fe-4S] cluster</name>
        <dbReference type="ChEBI" id="CHEBI:49883"/>
    </cofactor>
</comment>
<dbReference type="InterPro" id="IPR032432">
    <property type="entry name" value="Radical_SAM_C"/>
</dbReference>
<feature type="domain" description="Radical SAM core" evidence="7">
    <location>
        <begin position="1"/>
        <end position="234"/>
    </location>
</feature>
<evidence type="ECO:0000256" key="2">
    <source>
        <dbReference type="ARBA" id="ARBA00022485"/>
    </source>
</evidence>
<keyword evidence="4" id="KW-0479">Metal-binding</keyword>
<evidence type="ECO:0000313" key="8">
    <source>
        <dbReference type="EMBL" id="SMB84315.1"/>
    </source>
</evidence>
<keyword evidence="3" id="KW-0949">S-adenosyl-L-methionine</keyword>
<dbReference type="GO" id="GO:0003824">
    <property type="term" value="F:catalytic activity"/>
    <property type="evidence" value="ECO:0007669"/>
    <property type="project" value="InterPro"/>
</dbReference>
<dbReference type="RefSeq" id="WP_084230314.1">
    <property type="nucleotide sequence ID" value="NZ_FWWR01000009.1"/>
</dbReference>
<dbReference type="Pfam" id="PF16199">
    <property type="entry name" value="Radical_SAM_C"/>
    <property type="match status" value="1"/>
</dbReference>
<dbReference type="EMBL" id="FWWR01000009">
    <property type="protein sequence ID" value="SMB84315.1"/>
    <property type="molecule type" value="Genomic_DNA"/>
</dbReference>
<dbReference type="CDD" id="cd01335">
    <property type="entry name" value="Radical_SAM"/>
    <property type="match status" value="1"/>
</dbReference>
<name>A0A1W1UT61_PEPAS</name>
<dbReference type="GO" id="GO:0046872">
    <property type="term" value="F:metal ion binding"/>
    <property type="evidence" value="ECO:0007669"/>
    <property type="project" value="UniProtKB-KW"/>
</dbReference>
<dbReference type="OrthoDB" id="9815044at2"/>
<dbReference type="InterPro" id="IPR007197">
    <property type="entry name" value="rSAM"/>
</dbReference>
<keyword evidence="9" id="KW-1185">Reference proteome</keyword>
<dbReference type="SFLD" id="SFLDG01086">
    <property type="entry name" value="elongater_protein-like"/>
    <property type="match status" value="1"/>
</dbReference>
<evidence type="ECO:0000259" key="7">
    <source>
        <dbReference type="PROSITE" id="PS51918"/>
    </source>
</evidence>
<evidence type="ECO:0000256" key="3">
    <source>
        <dbReference type="ARBA" id="ARBA00022691"/>
    </source>
</evidence>
<dbReference type="PROSITE" id="PS51918">
    <property type="entry name" value="RADICAL_SAM"/>
    <property type="match status" value="1"/>
</dbReference>
<dbReference type="GO" id="GO:0005737">
    <property type="term" value="C:cytoplasm"/>
    <property type="evidence" value="ECO:0007669"/>
    <property type="project" value="TreeGrafter"/>
</dbReference>
<dbReference type="InterPro" id="IPR006638">
    <property type="entry name" value="Elp3/MiaA/NifB-like_rSAM"/>
</dbReference>
<dbReference type="Pfam" id="PF04055">
    <property type="entry name" value="Radical_SAM"/>
    <property type="match status" value="1"/>
</dbReference>
<dbReference type="PANTHER" id="PTHR11135:SF0">
    <property type="entry name" value="ELONGATOR COMPLEX PROTEIN 3"/>
    <property type="match status" value="1"/>
</dbReference>
<dbReference type="SMART" id="SM00729">
    <property type="entry name" value="Elp3"/>
    <property type="match status" value="1"/>
</dbReference>
<proteinExistence type="predicted"/>
<dbReference type="Gene3D" id="3.80.30.20">
    <property type="entry name" value="tm_1862 like domain"/>
    <property type="match status" value="1"/>
</dbReference>